<dbReference type="InterPro" id="IPR000587">
    <property type="entry name" value="Creatinase_N"/>
</dbReference>
<evidence type="ECO:0000259" key="5">
    <source>
        <dbReference type="Pfam" id="PF00557"/>
    </source>
</evidence>
<evidence type="ECO:0000256" key="2">
    <source>
        <dbReference type="ARBA" id="ARBA00022723"/>
    </source>
</evidence>
<dbReference type="InterPro" id="IPR036005">
    <property type="entry name" value="Creatinase/aminopeptidase-like"/>
</dbReference>
<feature type="domain" description="Peptidase M24" evidence="5">
    <location>
        <begin position="135"/>
        <end position="337"/>
    </location>
</feature>
<dbReference type="CDD" id="cd01092">
    <property type="entry name" value="APP-like"/>
    <property type="match status" value="1"/>
</dbReference>
<dbReference type="GO" id="GO:0046872">
    <property type="term" value="F:metal ion binding"/>
    <property type="evidence" value="ECO:0007669"/>
    <property type="project" value="UniProtKB-KW"/>
</dbReference>
<keyword evidence="7" id="KW-0031">Aminopeptidase</keyword>
<accession>A0A1M6JRL1</accession>
<dbReference type="STRING" id="1121301.SAMN02745912_00113"/>
<dbReference type="GO" id="GO:0004177">
    <property type="term" value="F:aminopeptidase activity"/>
    <property type="evidence" value="ECO:0007669"/>
    <property type="project" value="UniProtKB-KW"/>
</dbReference>
<dbReference type="InterPro" id="IPR000994">
    <property type="entry name" value="Pept_M24"/>
</dbReference>
<dbReference type="InterPro" id="IPR050659">
    <property type="entry name" value="Peptidase_M24B"/>
</dbReference>
<proteinExistence type="inferred from homology"/>
<keyword evidence="8" id="KW-1185">Reference proteome</keyword>
<gene>
    <name evidence="7" type="ORF">SAMN02745912_00113</name>
</gene>
<evidence type="ECO:0000313" key="8">
    <source>
        <dbReference type="Proteomes" id="UP000184465"/>
    </source>
</evidence>
<dbReference type="EMBL" id="FRAG01000001">
    <property type="protein sequence ID" value="SHJ49292.1"/>
    <property type="molecule type" value="Genomic_DNA"/>
</dbReference>
<keyword evidence="7" id="KW-0645">Protease</keyword>
<evidence type="ECO:0000313" key="7">
    <source>
        <dbReference type="EMBL" id="SHJ49292.1"/>
    </source>
</evidence>
<protein>
    <submittedName>
        <fullName evidence="7">Xaa-Pro aminopeptidase</fullName>
    </submittedName>
</protein>
<dbReference type="PANTHER" id="PTHR46112">
    <property type="entry name" value="AMINOPEPTIDASE"/>
    <property type="match status" value="1"/>
</dbReference>
<organism evidence="7 8">
    <name type="scientific">Paramaledivibacter caminithermalis (strain DSM 15212 / CIP 107654 / DViRD3)</name>
    <name type="common">Clostridium caminithermale</name>
    <dbReference type="NCBI Taxonomy" id="1121301"/>
    <lineage>
        <taxon>Bacteria</taxon>
        <taxon>Bacillati</taxon>
        <taxon>Bacillota</taxon>
        <taxon>Clostridia</taxon>
        <taxon>Peptostreptococcales</taxon>
        <taxon>Caminicellaceae</taxon>
        <taxon>Paramaledivibacter</taxon>
    </lineage>
</organism>
<dbReference type="Gene3D" id="3.40.350.10">
    <property type="entry name" value="Creatinase/prolidase N-terminal domain"/>
    <property type="match status" value="1"/>
</dbReference>
<dbReference type="PANTHER" id="PTHR46112:SF3">
    <property type="entry name" value="AMINOPEPTIDASE YPDF"/>
    <property type="match status" value="1"/>
</dbReference>
<dbReference type="OrthoDB" id="9806388at2"/>
<dbReference type="SUPFAM" id="SSF55920">
    <property type="entry name" value="Creatinase/aminopeptidase"/>
    <property type="match status" value="1"/>
</dbReference>
<dbReference type="Pfam" id="PF01321">
    <property type="entry name" value="Creatinase_N"/>
    <property type="match status" value="1"/>
</dbReference>
<reference evidence="7 8" key="1">
    <citation type="submission" date="2016-11" db="EMBL/GenBank/DDBJ databases">
        <authorList>
            <person name="Jaros S."/>
            <person name="Januszkiewicz K."/>
            <person name="Wedrychowicz H."/>
        </authorList>
    </citation>
    <scope>NUCLEOTIDE SEQUENCE [LARGE SCALE GENOMIC DNA]</scope>
    <source>
        <strain evidence="7 8">DSM 15212</strain>
    </source>
</reference>
<sequence length="353" mass="39741">MNKRVEGLKKYLKDKELDSAIVYKPENRRYLCGFTGTSGYVIITEDRELFVTDFRYVQQASDQCKGFDIIEHNNERTLYDILNELGLKKLGFEDEYVTVSQYNEFMEKLNNIELNPLKDTLNKLRIVKDEDEIKQIKKAAEIADKAFEYICSILRPGITEWEVSLELEGFMKKKGASGTSFESIVASGKRSSLPHGVASKKKIEDGDFVTLDFGCIYNGYCSDMTRTVVIGKATDKQKEIYNTVLEAQEEALKHIKPGIKGCDVDKLARDIIEKKGYGKYFGHGLGHGVGLEVHEGPRLSPLGKDTLKANMVVTDEPGIYLPNFGGVRIEDLIVVTEDGCETLSKSPKHLIEL</sequence>
<evidence type="ECO:0000256" key="4">
    <source>
        <dbReference type="RuleBase" id="RU000590"/>
    </source>
</evidence>
<evidence type="ECO:0000256" key="1">
    <source>
        <dbReference type="ARBA" id="ARBA00008766"/>
    </source>
</evidence>
<dbReference type="FunFam" id="3.90.230.10:FF:000014">
    <property type="entry name" value="Aminopeptidase P family protein"/>
    <property type="match status" value="1"/>
</dbReference>
<dbReference type="Pfam" id="PF00557">
    <property type="entry name" value="Peptidase_M24"/>
    <property type="match status" value="1"/>
</dbReference>
<dbReference type="Proteomes" id="UP000184465">
    <property type="component" value="Unassembled WGS sequence"/>
</dbReference>
<dbReference type="InterPro" id="IPR029149">
    <property type="entry name" value="Creatin/AminoP/Spt16_N"/>
</dbReference>
<evidence type="ECO:0000256" key="3">
    <source>
        <dbReference type="ARBA" id="ARBA00022801"/>
    </source>
</evidence>
<feature type="domain" description="Creatinase N-terminal" evidence="6">
    <location>
        <begin position="4"/>
        <end position="127"/>
    </location>
</feature>
<keyword evidence="2 4" id="KW-0479">Metal-binding</keyword>
<comment type="similarity">
    <text evidence="1 4">Belongs to the peptidase M24B family.</text>
</comment>
<dbReference type="AlphaFoldDB" id="A0A1M6JRL1"/>
<dbReference type="Gene3D" id="3.90.230.10">
    <property type="entry name" value="Creatinase/methionine aminopeptidase superfamily"/>
    <property type="match status" value="1"/>
</dbReference>
<evidence type="ECO:0000259" key="6">
    <source>
        <dbReference type="Pfam" id="PF01321"/>
    </source>
</evidence>
<dbReference type="InterPro" id="IPR001131">
    <property type="entry name" value="Peptidase_M24B_aminopep-P_CS"/>
</dbReference>
<keyword evidence="3" id="KW-0378">Hydrolase</keyword>
<name>A0A1M6JRL1_PARC5</name>
<dbReference type="RefSeq" id="WP_084111540.1">
    <property type="nucleotide sequence ID" value="NZ_FRAG01000001.1"/>
</dbReference>
<dbReference type="PROSITE" id="PS00491">
    <property type="entry name" value="PROLINE_PEPTIDASE"/>
    <property type="match status" value="1"/>
</dbReference>